<name>A0A3G3M941_9CAUD</name>
<organism evidence="1 2">
    <name type="scientific">Gordonia phage Geodirt</name>
    <dbReference type="NCBI Taxonomy" id="2483670"/>
    <lineage>
        <taxon>Viruses</taxon>
        <taxon>Duplodnaviria</taxon>
        <taxon>Heunggongvirae</taxon>
        <taxon>Uroviricota</taxon>
        <taxon>Caudoviricetes</taxon>
        <taxon>Stackebrandtviridae</taxon>
        <taxon>Schenleyvirinae</taxon>
        <taxon>Vividuovirus</taxon>
        <taxon>Vividuovirus geodirt</taxon>
    </lineage>
</organism>
<keyword evidence="2" id="KW-1185">Reference proteome</keyword>
<evidence type="ECO:0000313" key="2">
    <source>
        <dbReference type="Proteomes" id="UP000273369"/>
    </source>
</evidence>
<protein>
    <submittedName>
        <fullName evidence="1">Uncharacterized protein</fullName>
    </submittedName>
</protein>
<reference evidence="1 2" key="1">
    <citation type="submission" date="2018-09" db="EMBL/GenBank/DDBJ databases">
        <authorList>
            <person name="Pope W.H."/>
            <person name="Garlena R.A."/>
            <person name="Russell D.A."/>
            <person name="Jacobs-Sera D."/>
            <person name="Hatfull G.F."/>
        </authorList>
    </citation>
    <scope>NUCLEOTIDE SEQUENCE [LARGE SCALE GENOMIC DNA]</scope>
</reference>
<proteinExistence type="predicted"/>
<dbReference type="Proteomes" id="UP000273369">
    <property type="component" value="Segment"/>
</dbReference>
<dbReference type="KEGG" id="vg:65117096"/>
<dbReference type="GeneID" id="65117096"/>
<accession>A0A3G3M941</accession>
<gene>
    <name evidence="1" type="primary">81</name>
    <name evidence="1" type="ORF">SEA_GEODIRT_81</name>
</gene>
<dbReference type="EMBL" id="MH976512">
    <property type="protein sequence ID" value="AYR02973.1"/>
    <property type="molecule type" value="Genomic_DNA"/>
</dbReference>
<dbReference type="RefSeq" id="YP_010099411.1">
    <property type="nucleotide sequence ID" value="NC_055776.1"/>
</dbReference>
<evidence type="ECO:0000313" key="1">
    <source>
        <dbReference type="EMBL" id="AYR02973.1"/>
    </source>
</evidence>
<sequence length="102" mass="11244">MTAGSDLVVVSSTAIARVRDAAERAVVLIPRRIRDDGATRLSVEFWNGATVAGRYVEVPPGFDEELIEYIEQSLVAGVYTEQTGLVVFDPWNIVLPEHEVRS</sequence>